<evidence type="ECO:0000256" key="10">
    <source>
        <dbReference type="ARBA" id="ARBA00022741"/>
    </source>
</evidence>
<dbReference type="EC" id="3.6.1.31" evidence="16"/>
<evidence type="ECO:0000256" key="9">
    <source>
        <dbReference type="ARBA" id="ARBA00022605"/>
    </source>
</evidence>
<dbReference type="GO" id="GO:0004635">
    <property type="term" value="F:phosphoribosyl-AMP cyclohydrolase activity"/>
    <property type="evidence" value="ECO:0007669"/>
    <property type="project" value="UniProtKB-UniRule"/>
</dbReference>
<dbReference type="HAMAP" id="MF_01019">
    <property type="entry name" value="HisIE"/>
    <property type="match status" value="1"/>
</dbReference>
<evidence type="ECO:0000259" key="17">
    <source>
        <dbReference type="Pfam" id="PF01502"/>
    </source>
</evidence>
<comment type="pathway">
    <text evidence="4 16">Amino-acid biosynthesis; L-histidine biosynthesis; L-histidine from 5-phospho-alpha-D-ribose 1-diphosphate: step 3/9.</text>
</comment>
<accession>A0A1B1N8S9</accession>
<evidence type="ECO:0000256" key="15">
    <source>
        <dbReference type="ARBA" id="ARBA00023268"/>
    </source>
</evidence>
<dbReference type="GO" id="GO:0005737">
    <property type="term" value="C:cytoplasm"/>
    <property type="evidence" value="ECO:0007669"/>
    <property type="project" value="UniProtKB-SubCell"/>
</dbReference>
<dbReference type="PANTHER" id="PTHR42945">
    <property type="entry name" value="HISTIDINE BIOSYNTHESIS BIFUNCTIONAL PROTEIN"/>
    <property type="match status" value="1"/>
</dbReference>
<dbReference type="SUPFAM" id="SSF101386">
    <property type="entry name" value="all-alpha NTP pyrophosphatases"/>
    <property type="match status" value="1"/>
</dbReference>
<dbReference type="KEGG" id="serj:SGUI_0425"/>
<evidence type="ECO:0000256" key="16">
    <source>
        <dbReference type="HAMAP-Rule" id="MF_01019"/>
    </source>
</evidence>
<dbReference type="HAMAP" id="MF_01020">
    <property type="entry name" value="HisE"/>
    <property type="match status" value="1"/>
</dbReference>
<dbReference type="EC" id="3.5.4.19" evidence="16"/>
<dbReference type="GO" id="GO:0000105">
    <property type="term" value="P:L-histidine biosynthetic process"/>
    <property type="evidence" value="ECO:0007669"/>
    <property type="project" value="UniProtKB-UniRule"/>
</dbReference>
<comment type="similarity">
    <text evidence="7 16">In the N-terminal section; belongs to the PRA-CH family.</text>
</comment>
<dbReference type="FunFam" id="3.10.20.810:FF:000001">
    <property type="entry name" value="Histidine biosynthesis bifunctional protein HisIE"/>
    <property type="match status" value="1"/>
</dbReference>
<evidence type="ECO:0000256" key="7">
    <source>
        <dbReference type="ARBA" id="ARBA00008299"/>
    </source>
</evidence>
<evidence type="ECO:0000256" key="2">
    <source>
        <dbReference type="ARBA" id="ARBA00001460"/>
    </source>
</evidence>
<comment type="similarity">
    <text evidence="6 16">In the C-terminal section; belongs to the PRA-PH family.</text>
</comment>
<feature type="domain" description="Phosphoribosyl-AMP cyclohydrolase" evidence="17">
    <location>
        <begin position="36"/>
        <end position="108"/>
    </location>
</feature>
<dbReference type="SUPFAM" id="SSF141734">
    <property type="entry name" value="HisI-like"/>
    <property type="match status" value="1"/>
</dbReference>
<gene>
    <name evidence="16" type="primary">hisI</name>
    <name evidence="16" type="synonym">hisIE</name>
    <name evidence="18" type="ORF">SGUI_0425</name>
</gene>
<dbReference type="InterPro" id="IPR021130">
    <property type="entry name" value="PRib-ATP_PPHydrolase-like"/>
</dbReference>
<dbReference type="InterPro" id="IPR008179">
    <property type="entry name" value="HisE"/>
</dbReference>
<reference evidence="18 19" key="1">
    <citation type="submission" date="2016-03" db="EMBL/GenBank/DDBJ databases">
        <title>Shallow-sea hydrothermal system.</title>
        <authorList>
            <person name="Tang K."/>
        </authorList>
    </citation>
    <scope>NUCLEOTIDE SEQUENCE [LARGE SCALE GENOMIC DNA]</scope>
    <source>
        <strain evidence="18 19">JLT9</strain>
    </source>
</reference>
<comment type="catalytic activity">
    <reaction evidence="1 16">
        <text>1-(5-phospho-beta-D-ribosyl)-5'-AMP + H2O = 1-(5-phospho-beta-D-ribosyl)-5-[(5-phospho-beta-D-ribosylamino)methylideneamino]imidazole-4-carboxamide</text>
        <dbReference type="Rhea" id="RHEA:20049"/>
        <dbReference type="ChEBI" id="CHEBI:15377"/>
        <dbReference type="ChEBI" id="CHEBI:58435"/>
        <dbReference type="ChEBI" id="CHEBI:59457"/>
        <dbReference type="EC" id="3.5.4.19"/>
    </reaction>
</comment>
<dbReference type="CDD" id="cd11534">
    <property type="entry name" value="NTP-PPase_HisIE_like"/>
    <property type="match status" value="1"/>
</dbReference>
<evidence type="ECO:0000256" key="14">
    <source>
        <dbReference type="ARBA" id="ARBA00023102"/>
    </source>
</evidence>
<sequence length="206" mass="22316">MSGVEADFDVADVDFTKTDGIIPGVVQHAHTGQVLMVGFLDEQALATTLRTGLATFFSRSRGTQWTKGETSGNVLRVEAVELDCDRDTLLLHAVPSGPTCHTGEETCFDPGARRGSFVHELDEVVRVRQAELPEGSYTTSLFEGGVRRIAQKVGEEGVETALAAVAQDDEALLGESADLVYHLLVLLRSRDLGLADVERVLRQRHG</sequence>
<dbReference type="Pfam" id="PF01502">
    <property type="entry name" value="PRA-CH"/>
    <property type="match status" value="1"/>
</dbReference>
<comment type="catalytic activity">
    <reaction evidence="2 16">
        <text>1-(5-phospho-beta-D-ribosyl)-ATP + H2O = 1-(5-phospho-beta-D-ribosyl)-5'-AMP + diphosphate + H(+)</text>
        <dbReference type="Rhea" id="RHEA:22828"/>
        <dbReference type="ChEBI" id="CHEBI:15377"/>
        <dbReference type="ChEBI" id="CHEBI:15378"/>
        <dbReference type="ChEBI" id="CHEBI:33019"/>
        <dbReference type="ChEBI" id="CHEBI:59457"/>
        <dbReference type="ChEBI" id="CHEBI:73183"/>
        <dbReference type="EC" id="3.6.1.31"/>
    </reaction>
</comment>
<comment type="pathway">
    <text evidence="5 16">Amino-acid biosynthesis; L-histidine biosynthesis; L-histidine from 5-phospho-alpha-D-ribose 1-diphosphate: step 2/9.</text>
</comment>
<dbReference type="NCBIfam" id="TIGR03188">
    <property type="entry name" value="histidine_hisI"/>
    <property type="match status" value="1"/>
</dbReference>
<evidence type="ECO:0000256" key="5">
    <source>
        <dbReference type="ARBA" id="ARBA00005204"/>
    </source>
</evidence>
<comment type="subcellular location">
    <subcellularLocation>
        <location evidence="3 16">Cytoplasm</location>
    </subcellularLocation>
</comment>
<evidence type="ECO:0000256" key="1">
    <source>
        <dbReference type="ARBA" id="ARBA00000024"/>
    </source>
</evidence>
<evidence type="ECO:0000256" key="3">
    <source>
        <dbReference type="ARBA" id="ARBA00004496"/>
    </source>
</evidence>
<feature type="region of interest" description="Phosphoribosyl-ATP pyrophosphohydrolase" evidence="16">
    <location>
        <begin position="118"/>
        <end position="206"/>
    </location>
</feature>
<evidence type="ECO:0000256" key="12">
    <source>
        <dbReference type="ARBA" id="ARBA00022840"/>
    </source>
</evidence>
<organism evidence="18 19">
    <name type="scientific">Serinicoccus hydrothermalis</name>
    <dbReference type="NCBI Taxonomy" id="1758689"/>
    <lineage>
        <taxon>Bacteria</taxon>
        <taxon>Bacillati</taxon>
        <taxon>Actinomycetota</taxon>
        <taxon>Actinomycetes</taxon>
        <taxon>Micrococcales</taxon>
        <taxon>Ornithinimicrobiaceae</taxon>
        <taxon>Serinicoccus</taxon>
    </lineage>
</organism>
<keyword evidence="8 16" id="KW-0963">Cytoplasm</keyword>
<keyword evidence="14 16" id="KW-0368">Histidine biosynthesis</keyword>
<proteinExistence type="inferred from homology"/>
<keyword evidence="9 16" id="KW-0028">Amino-acid biosynthesis</keyword>
<keyword evidence="19" id="KW-1185">Reference proteome</keyword>
<dbReference type="InterPro" id="IPR023019">
    <property type="entry name" value="His_synth_HisIE"/>
</dbReference>
<dbReference type="Gene3D" id="1.10.287.1080">
    <property type="entry name" value="MazG-like"/>
    <property type="match status" value="1"/>
</dbReference>
<feature type="region of interest" description="Phosphoribosyl-AMP cyclohydrolase" evidence="16">
    <location>
        <begin position="1"/>
        <end position="117"/>
    </location>
</feature>
<dbReference type="NCBIfam" id="NF002747">
    <property type="entry name" value="PRK02759.1"/>
    <property type="match status" value="1"/>
</dbReference>
<dbReference type="GO" id="GO:0004636">
    <property type="term" value="F:phosphoribosyl-ATP diphosphatase activity"/>
    <property type="evidence" value="ECO:0007669"/>
    <property type="project" value="UniProtKB-UniRule"/>
</dbReference>
<evidence type="ECO:0000313" key="18">
    <source>
        <dbReference type="EMBL" id="ANS77821.1"/>
    </source>
</evidence>
<keyword evidence="12 16" id="KW-0067">ATP-binding</keyword>
<keyword evidence="11 16" id="KW-0378">Hydrolase</keyword>
<dbReference type="Proteomes" id="UP000092482">
    <property type="component" value="Chromosome"/>
</dbReference>
<dbReference type="UniPathway" id="UPA00031">
    <property type="reaction ID" value="UER00007"/>
</dbReference>
<dbReference type="NCBIfam" id="NF000768">
    <property type="entry name" value="PRK00051.1"/>
    <property type="match status" value="1"/>
</dbReference>
<evidence type="ECO:0000256" key="13">
    <source>
        <dbReference type="ARBA" id="ARBA00022842"/>
    </source>
</evidence>
<evidence type="ECO:0000256" key="6">
    <source>
        <dbReference type="ARBA" id="ARBA00007731"/>
    </source>
</evidence>
<dbReference type="PANTHER" id="PTHR42945:SF9">
    <property type="entry name" value="HISTIDINE BIOSYNTHESIS BIFUNCTIONAL PROTEIN HISIE"/>
    <property type="match status" value="1"/>
</dbReference>
<keyword evidence="10 16" id="KW-0547">Nucleotide-binding</keyword>
<evidence type="ECO:0000256" key="8">
    <source>
        <dbReference type="ARBA" id="ARBA00022490"/>
    </source>
</evidence>
<keyword evidence="13" id="KW-0460">Magnesium</keyword>
<dbReference type="EMBL" id="CP014989">
    <property type="protein sequence ID" value="ANS77821.1"/>
    <property type="molecule type" value="Genomic_DNA"/>
</dbReference>
<name>A0A1B1N8S9_9MICO</name>
<evidence type="ECO:0000256" key="4">
    <source>
        <dbReference type="ARBA" id="ARBA00005169"/>
    </source>
</evidence>
<dbReference type="GO" id="GO:0005524">
    <property type="term" value="F:ATP binding"/>
    <property type="evidence" value="ECO:0007669"/>
    <property type="project" value="UniProtKB-KW"/>
</dbReference>
<evidence type="ECO:0000256" key="11">
    <source>
        <dbReference type="ARBA" id="ARBA00022801"/>
    </source>
</evidence>
<keyword evidence="15 16" id="KW-0511">Multifunctional enzyme</keyword>
<dbReference type="AlphaFoldDB" id="A0A1B1N8S9"/>
<dbReference type="Pfam" id="PF01503">
    <property type="entry name" value="PRA-PH"/>
    <property type="match status" value="1"/>
</dbReference>
<protein>
    <recommendedName>
        <fullName evidence="16">Histidine biosynthesis bifunctional protein HisIE</fullName>
    </recommendedName>
    <domain>
        <recommendedName>
            <fullName evidence="16">Phosphoribosyl-AMP cyclohydrolase</fullName>
            <shortName evidence="16">PRA-CH</shortName>
            <ecNumber evidence="16">3.5.4.19</ecNumber>
        </recommendedName>
    </domain>
    <domain>
        <recommendedName>
            <fullName evidence="16">Phosphoribosyl-ATP pyrophosphatase</fullName>
            <shortName evidence="16">PRA-PH</shortName>
            <ecNumber evidence="16">3.6.1.31</ecNumber>
        </recommendedName>
    </domain>
</protein>
<dbReference type="PATRIC" id="fig|1758689.4.peg.429"/>
<dbReference type="STRING" id="1758689.SGUI_0425"/>
<dbReference type="Gene3D" id="3.10.20.810">
    <property type="entry name" value="Phosphoribosyl-AMP cyclohydrolase"/>
    <property type="match status" value="1"/>
</dbReference>
<dbReference type="InterPro" id="IPR002496">
    <property type="entry name" value="PRib_AMP_CycHydrolase_dom"/>
</dbReference>
<evidence type="ECO:0000313" key="19">
    <source>
        <dbReference type="Proteomes" id="UP000092482"/>
    </source>
</evidence>
<dbReference type="OrthoDB" id="9795769at2"/>
<dbReference type="InterPro" id="IPR038019">
    <property type="entry name" value="PRib_AMP_CycHydrolase_sf"/>
</dbReference>